<dbReference type="PANTHER" id="PTHR31342">
    <property type="entry name" value="PROTEIN CHUP1, CHLOROPLASTIC"/>
    <property type="match status" value="1"/>
</dbReference>
<dbReference type="GO" id="GO:0055028">
    <property type="term" value="C:cortical microtubule"/>
    <property type="evidence" value="ECO:0007669"/>
    <property type="project" value="TreeGrafter"/>
</dbReference>
<proteinExistence type="predicted"/>
<dbReference type="InterPro" id="IPR040265">
    <property type="entry name" value="CHUP1/IPGA1-like"/>
</dbReference>
<feature type="compositionally biased region" description="Low complexity" evidence="2">
    <location>
        <begin position="15"/>
        <end position="26"/>
    </location>
</feature>
<dbReference type="EMBL" id="JAMRDG010000002">
    <property type="protein sequence ID" value="KAJ3685317.1"/>
    <property type="molecule type" value="Genomic_DNA"/>
</dbReference>
<dbReference type="Proteomes" id="UP001210211">
    <property type="component" value="Unassembled WGS sequence"/>
</dbReference>
<evidence type="ECO:0000313" key="3">
    <source>
        <dbReference type="EMBL" id="KAJ3685317.1"/>
    </source>
</evidence>
<keyword evidence="1" id="KW-0175">Coiled coil</keyword>
<dbReference type="AlphaFoldDB" id="A0AAD5WB02"/>
<feature type="region of interest" description="Disordered" evidence="2">
    <location>
        <begin position="159"/>
        <end position="305"/>
    </location>
</feature>
<gene>
    <name evidence="3" type="ORF">LUZ61_014481</name>
</gene>
<comment type="caution">
    <text evidence="3">The sequence shown here is derived from an EMBL/GenBank/DDBJ whole genome shotgun (WGS) entry which is preliminary data.</text>
</comment>
<evidence type="ECO:0000256" key="1">
    <source>
        <dbReference type="ARBA" id="ARBA00023054"/>
    </source>
</evidence>
<dbReference type="PANTHER" id="PTHR31342:SF18">
    <property type="entry name" value="OS01G0651932 PROTEIN"/>
    <property type="match status" value="1"/>
</dbReference>
<accession>A0AAD5WB02</accession>
<feature type="compositionally biased region" description="Low complexity" evidence="2">
    <location>
        <begin position="210"/>
        <end position="249"/>
    </location>
</feature>
<evidence type="ECO:0000256" key="2">
    <source>
        <dbReference type="SAM" id="MobiDB-lite"/>
    </source>
</evidence>
<sequence length="592" mass="65753">MVAGKVKAVMGFQRSSPSTPKASTPKVETPRRSSASPAHSTSGKSASGAASFARSFGVYFPKSNAQVQPRPPDVADLLKVIDDLQERESRLRTELIEQKIMRETVAIVPFLEAELDHSKEKVKRLEMENLVLREEVELLRSKEERYREMEKEIECLKKKLEAQRRDQDECSSSSSSSSSINFQEKQRISETETNLVSTSVSIPKPPPLPSYSFPKSYRPSSSSSSSSSSTSSSSSSSVSNSTSEMSSVSTKQVPKLTTLPPIPPPPPPMKEPLSGARSDSNGPPPPPPPPPSRRDIKGGGKGVVGPCVKRAPEVVEFYHSLMRRESKRESGGGAGGNEAASAAVCPRDMIGEIENRSAHLLAIKTDVETQGDFIRFLIKEVEGATFAKIEDVVSFVKWLDDELSCLVDERAVLKHFDWPEQKADALREAAFGYCDLKKLETEASSFRDNSHQPCSSSLKKMQALFEKLEHGLYNLARIREGAMNRYRGFRIPWEWMQETGIVSQIKLASVKLAMKYMKRVSAELEVLAGGPDEEELMLQAVRFAFRVHQFAGGFDVDTMSAFQELKEKVSLFHIQCQSQNHHHQQRLVCRST</sequence>
<feature type="compositionally biased region" description="Basic and acidic residues" evidence="2">
    <location>
        <begin position="159"/>
        <end position="168"/>
    </location>
</feature>
<keyword evidence="4" id="KW-1185">Reference proteome</keyword>
<feature type="compositionally biased region" description="Pro residues" evidence="2">
    <location>
        <begin position="282"/>
        <end position="291"/>
    </location>
</feature>
<protein>
    <recommendedName>
        <fullName evidence="5">Protein CHUP1, chloroplastic</fullName>
    </recommendedName>
</protein>
<dbReference type="GO" id="GO:0072699">
    <property type="term" value="P:protein localization to cortical microtubule cytoskeleton"/>
    <property type="evidence" value="ECO:0007669"/>
    <property type="project" value="TreeGrafter"/>
</dbReference>
<feature type="compositionally biased region" description="Pro residues" evidence="2">
    <location>
        <begin position="260"/>
        <end position="270"/>
    </location>
</feature>
<reference evidence="3 4" key="1">
    <citation type="journal article" date="2022" name="Cell">
        <title>Repeat-based holocentromeres influence genome architecture and karyotype evolution.</title>
        <authorList>
            <person name="Hofstatter P.G."/>
            <person name="Thangavel G."/>
            <person name="Lux T."/>
            <person name="Neumann P."/>
            <person name="Vondrak T."/>
            <person name="Novak P."/>
            <person name="Zhang M."/>
            <person name="Costa L."/>
            <person name="Castellani M."/>
            <person name="Scott A."/>
            <person name="Toegelov H."/>
            <person name="Fuchs J."/>
            <person name="Mata-Sucre Y."/>
            <person name="Dias Y."/>
            <person name="Vanzela A.L.L."/>
            <person name="Huettel B."/>
            <person name="Almeida C.C.S."/>
            <person name="Simkova H."/>
            <person name="Souza G."/>
            <person name="Pedrosa-Harand A."/>
            <person name="Macas J."/>
            <person name="Mayer K.F.X."/>
            <person name="Houben A."/>
            <person name="Marques A."/>
        </authorList>
    </citation>
    <scope>NUCLEOTIDE SEQUENCE [LARGE SCALE GENOMIC DNA]</scope>
    <source>
        <strain evidence="3">RhyTen1mFocal</strain>
    </source>
</reference>
<evidence type="ECO:0000313" key="4">
    <source>
        <dbReference type="Proteomes" id="UP001210211"/>
    </source>
</evidence>
<organism evidence="3 4">
    <name type="scientific">Rhynchospora tenuis</name>
    <dbReference type="NCBI Taxonomy" id="198213"/>
    <lineage>
        <taxon>Eukaryota</taxon>
        <taxon>Viridiplantae</taxon>
        <taxon>Streptophyta</taxon>
        <taxon>Embryophyta</taxon>
        <taxon>Tracheophyta</taxon>
        <taxon>Spermatophyta</taxon>
        <taxon>Magnoliopsida</taxon>
        <taxon>Liliopsida</taxon>
        <taxon>Poales</taxon>
        <taxon>Cyperaceae</taxon>
        <taxon>Cyperoideae</taxon>
        <taxon>Rhynchosporeae</taxon>
        <taxon>Rhynchospora</taxon>
    </lineage>
</organism>
<feature type="region of interest" description="Disordered" evidence="2">
    <location>
        <begin position="1"/>
        <end position="47"/>
    </location>
</feature>
<name>A0AAD5WB02_9POAL</name>
<evidence type="ECO:0008006" key="5">
    <source>
        <dbReference type="Google" id="ProtNLM"/>
    </source>
</evidence>
<feature type="compositionally biased region" description="Low complexity" evidence="2">
    <location>
        <begin position="38"/>
        <end position="47"/>
    </location>
</feature>